<organism evidence="1 2">
    <name type="scientific">Methylobacterium adhaesivum</name>
    <dbReference type="NCBI Taxonomy" id="333297"/>
    <lineage>
        <taxon>Bacteria</taxon>
        <taxon>Pseudomonadati</taxon>
        <taxon>Pseudomonadota</taxon>
        <taxon>Alphaproteobacteria</taxon>
        <taxon>Hyphomicrobiales</taxon>
        <taxon>Methylobacteriaceae</taxon>
        <taxon>Methylobacterium</taxon>
    </lineage>
</organism>
<dbReference type="Proteomes" id="UP001224644">
    <property type="component" value="Unassembled WGS sequence"/>
</dbReference>
<proteinExistence type="predicted"/>
<sequence length="59" mass="6392">MTDWIEHLRAAARGLVVAHVWRGHGSALSIELGALTPSTRRDSSPGEPEGLIGLMIEWS</sequence>
<comment type="caution">
    <text evidence="1">The sequence shown here is derived from an EMBL/GenBank/DDBJ whole genome shotgun (WGS) entry which is preliminary data.</text>
</comment>
<keyword evidence="2" id="KW-1185">Reference proteome</keyword>
<dbReference type="EMBL" id="JAUFPX010000005">
    <property type="protein sequence ID" value="MDN3590587.1"/>
    <property type="molecule type" value="Genomic_DNA"/>
</dbReference>
<name>A0ABT8BGK4_9HYPH</name>
<reference evidence="2" key="1">
    <citation type="journal article" date="2019" name="Int. J. Syst. Evol. Microbiol.">
        <title>The Global Catalogue of Microorganisms (GCM) 10K type strain sequencing project: providing services to taxonomists for standard genome sequencing and annotation.</title>
        <authorList>
            <consortium name="The Broad Institute Genomics Platform"/>
            <consortium name="The Broad Institute Genome Sequencing Center for Infectious Disease"/>
            <person name="Wu L."/>
            <person name="Ma J."/>
        </authorList>
    </citation>
    <scope>NUCLEOTIDE SEQUENCE [LARGE SCALE GENOMIC DNA]</scope>
    <source>
        <strain evidence="2">CECT 7069</strain>
    </source>
</reference>
<evidence type="ECO:0000313" key="2">
    <source>
        <dbReference type="Proteomes" id="UP001224644"/>
    </source>
</evidence>
<evidence type="ECO:0000313" key="1">
    <source>
        <dbReference type="EMBL" id="MDN3590587.1"/>
    </source>
</evidence>
<protein>
    <submittedName>
        <fullName evidence="1">Uncharacterized protein</fullName>
    </submittedName>
</protein>
<accession>A0ABT8BGK4</accession>
<dbReference type="RefSeq" id="WP_238228582.1">
    <property type="nucleotide sequence ID" value="NZ_BPQD01000054.1"/>
</dbReference>
<gene>
    <name evidence="1" type="ORF">QWZ12_08170</name>
</gene>